<evidence type="ECO:0000313" key="7">
    <source>
        <dbReference type="EMBL" id="AEI65734.1"/>
    </source>
</evidence>
<dbReference type="SUPFAM" id="SSF53187">
    <property type="entry name" value="Zn-dependent exopeptidases"/>
    <property type="match status" value="1"/>
</dbReference>
<gene>
    <name evidence="7" type="ordered locus">LILAB_19160</name>
</gene>
<evidence type="ECO:0000313" key="8">
    <source>
        <dbReference type="Proteomes" id="UP000000488"/>
    </source>
</evidence>
<dbReference type="Proteomes" id="UP000000488">
    <property type="component" value="Chromosome"/>
</dbReference>
<comment type="similarity">
    <text evidence="1">Belongs to the peptidase M20A family.</text>
</comment>
<organism evidence="7 8">
    <name type="scientific">Myxococcus fulvus (strain ATCC BAA-855 / HW-1)</name>
    <dbReference type="NCBI Taxonomy" id="483219"/>
    <lineage>
        <taxon>Bacteria</taxon>
        <taxon>Pseudomonadati</taxon>
        <taxon>Myxococcota</taxon>
        <taxon>Myxococcia</taxon>
        <taxon>Myxococcales</taxon>
        <taxon>Cystobacterineae</taxon>
        <taxon>Myxococcaceae</taxon>
        <taxon>Myxococcus</taxon>
    </lineage>
</organism>
<protein>
    <recommendedName>
        <fullName evidence="6">Peptidase M20 dimerisation domain-containing protein</fullName>
    </recommendedName>
</protein>
<dbReference type="Pfam" id="PF01546">
    <property type="entry name" value="Peptidase_M20"/>
    <property type="match status" value="1"/>
</dbReference>
<keyword evidence="5" id="KW-0862">Zinc</keyword>
<keyword evidence="3" id="KW-0479">Metal-binding</keyword>
<dbReference type="InterPro" id="IPR002933">
    <property type="entry name" value="Peptidase_M20"/>
</dbReference>
<dbReference type="InterPro" id="IPR011650">
    <property type="entry name" value="Peptidase_M20_dimer"/>
</dbReference>
<dbReference type="AlphaFoldDB" id="F8C933"/>
<dbReference type="Pfam" id="PF07687">
    <property type="entry name" value="M20_dimer"/>
    <property type="match status" value="1"/>
</dbReference>
<dbReference type="FunFam" id="1.10.150.900:FF:000003">
    <property type="entry name" value="N-fatty-acyl-amino acid synthase/hydrolase PM20D1"/>
    <property type="match status" value="1"/>
</dbReference>
<dbReference type="InterPro" id="IPR036264">
    <property type="entry name" value="Bact_exopeptidase_dim_dom"/>
</dbReference>
<evidence type="ECO:0000256" key="3">
    <source>
        <dbReference type="ARBA" id="ARBA00022723"/>
    </source>
</evidence>
<feature type="domain" description="Peptidase M20 dimerisation" evidence="6">
    <location>
        <begin position="3"/>
        <end position="43"/>
    </location>
</feature>
<dbReference type="InterPro" id="IPR047177">
    <property type="entry name" value="Pept_M20A"/>
</dbReference>
<dbReference type="KEGG" id="mfu:LILAB_19160"/>
<dbReference type="Gene3D" id="3.30.70.360">
    <property type="match status" value="1"/>
</dbReference>
<dbReference type="HOGENOM" id="CLU_1756880_0_0_7"/>
<evidence type="ECO:0000256" key="1">
    <source>
        <dbReference type="ARBA" id="ARBA00006247"/>
    </source>
</evidence>
<dbReference type="PANTHER" id="PTHR45962:SF1">
    <property type="entry name" value="N-FATTY-ACYL-AMINO ACID SYNTHASE_HYDROLASE PM20D1"/>
    <property type="match status" value="1"/>
</dbReference>
<reference evidence="7 8" key="1">
    <citation type="journal article" date="2011" name="J. Bacteriol.">
        <title>Genome sequence of the halotolerant marine bacterium Myxococcus fulvus HW-1.</title>
        <authorList>
            <person name="Li Z.F."/>
            <person name="Li X."/>
            <person name="Liu H."/>
            <person name="Liu X."/>
            <person name="Han K."/>
            <person name="Wu Z.H."/>
            <person name="Hu W."/>
            <person name="Li F.F."/>
            <person name="Li Y.Z."/>
        </authorList>
    </citation>
    <scope>NUCLEOTIDE SEQUENCE [LARGE SCALE GENOMIC DNA]</scope>
    <source>
        <strain evidence="8">ATCC BAA-855 / HW-1</strain>
    </source>
</reference>
<keyword evidence="2" id="KW-0645">Protease</keyword>
<dbReference type="Gene3D" id="1.10.150.900">
    <property type="match status" value="1"/>
</dbReference>
<name>F8C933_MYXFH</name>
<sequence length="148" mass="16738">MFEGSERDNVLPARARAVVNFRVLPGDSVEGVLEHVRRVVDDPRVKVGTLGFISEPSPVSRMDSEAWTQLQRSVRQVFPDVVVAPYLMLGATDSRYFTGLSENVYRFMPLRLDSADLSRLHGKDERVSVEGYADAIRFYAQYVRNVSN</sequence>
<dbReference type="PANTHER" id="PTHR45962">
    <property type="entry name" value="N-FATTY-ACYL-AMINO ACID SYNTHASE/HYDROLASE PM20D1"/>
    <property type="match status" value="1"/>
</dbReference>
<dbReference type="STRING" id="483219.LILAB_19160"/>
<dbReference type="GO" id="GO:0006508">
    <property type="term" value="P:proteolysis"/>
    <property type="evidence" value="ECO:0007669"/>
    <property type="project" value="UniProtKB-KW"/>
</dbReference>
<proteinExistence type="inferred from homology"/>
<dbReference type="SUPFAM" id="SSF55031">
    <property type="entry name" value="Bacterial exopeptidase dimerisation domain"/>
    <property type="match status" value="1"/>
</dbReference>
<accession>F8C933</accession>
<dbReference type="EMBL" id="CP002830">
    <property type="protein sequence ID" value="AEI65734.1"/>
    <property type="molecule type" value="Genomic_DNA"/>
</dbReference>
<evidence type="ECO:0000259" key="6">
    <source>
        <dbReference type="Pfam" id="PF07687"/>
    </source>
</evidence>
<evidence type="ECO:0000256" key="4">
    <source>
        <dbReference type="ARBA" id="ARBA00022801"/>
    </source>
</evidence>
<evidence type="ECO:0000256" key="5">
    <source>
        <dbReference type="ARBA" id="ARBA00022833"/>
    </source>
</evidence>
<dbReference type="eggNOG" id="COG0624">
    <property type="taxonomic scope" value="Bacteria"/>
</dbReference>
<evidence type="ECO:0000256" key="2">
    <source>
        <dbReference type="ARBA" id="ARBA00022670"/>
    </source>
</evidence>
<keyword evidence="4" id="KW-0378">Hydrolase</keyword>
<dbReference type="GO" id="GO:0046872">
    <property type="term" value="F:metal ion binding"/>
    <property type="evidence" value="ECO:0007669"/>
    <property type="project" value="UniProtKB-KW"/>
</dbReference>
<dbReference type="GO" id="GO:0008233">
    <property type="term" value="F:peptidase activity"/>
    <property type="evidence" value="ECO:0007669"/>
    <property type="project" value="UniProtKB-KW"/>
</dbReference>